<organism evidence="3 4">
    <name type="scientific">Rhizoctonia solani</name>
    <dbReference type="NCBI Taxonomy" id="456999"/>
    <lineage>
        <taxon>Eukaryota</taxon>
        <taxon>Fungi</taxon>
        <taxon>Dikarya</taxon>
        <taxon>Basidiomycota</taxon>
        <taxon>Agaricomycotina</taxon>
        <taxon>Agaricomycetes</taxon>
        <taxon>Cantharellales</taxon>
        <taxon>Ceratobasidiaceae</taxon>
        <taxon>Rhizoctonia</taxon>
    </lineage>
</organism>
<evidence type="ECO:0000256" key="1">
    <source>
        <dbReference type="SAM" id="MobiDB-lite"/>
    </source>
</evidence>
<accession>A0A8H2WVM0</accession>
<comment type="caution">
    <text evidence="3">The sequence shown here is derived from an EMBL/GenBank/DDBJ whole genome shotgun (WGS) entry which is preliminary data.</text>
</comment>
<dbReference type="AlphaFoldDB" id="A0A8H2WVM0"/>
<gene>
    <name evidence="3" type="ORF">RDB_LOCUS58689</name>
</gene>
<dbReference type="Proteomes" id="UP000663846">
    <property type="component" value="Unassembled WGS sequence"/>
</dbReference>
<dbReference type="EMBL" id="CAJMWS010000305">
    <property type="protein sequence ID" value="CAE6403712.1"/>
    <property type="molecule type" value="Genomic_DNA"/>
</dbReference>
<name>A0A8H2WVM0_9AGAM</name>
<evidence type="ECO:0000313" key="4">
    <source>
        <dbReference type="Proteomes" id="UP000663846"/>
    </source>
</evidence>
<dbReference type="SUPFAM" id="SSF57667">
    <property type="entry name" value="beta-beta-alpha zinc fingers"/>
    <property type="match status" value="1"/>
</dbReference>
<dbReference type="Gene3D" id="3.30.160.60">
    <property type="entry name" value="Classic Zinc Finger"/>
    <property type="match status" value="1"/>
</dbReference>
<dbReference type="PROSITE" id="PS00028">
    <property type="entry name" value="ZINC_FINGER_C2H2_1"/>
    <property type="match status" value="1"/>
</dbReference>
<dbReference type="InterPro" id="IPR036236">
    <property type="entry name" value="Znf_C2H2_sf"/>
</dbReference>
<reference evidence="3" key="1">
    <citation type="submission" date="2021-01" db="EMBL/GenBank/DDBJ databases">
        <authorList>
            <person name="Kaushik A."/>
        </authorList>
    </citation>
    <scope>NUCLEOTIDE SEQUENCE</scope>
    <source>
        <strain evidence="3">AG1-1C</strain>
    </source>
</reference>
<evidence type="ECO:0000313" key="3">
    <source>
        <dbReference type="EMBL" id="CAE6403712.1"/>
    </source>
</evidence>
<feature type="domain" description="C2H2-type" evidence="2">
    <location>
        <begin position="325"/>
        <end position="347"/>
    </location>
</feature>
<feature type="compositionally biased region" description="Basic and acidic residues" evidence="1">
    <location>
        <begin position="236"/>
        <end position="250"/>
    </location>
</feature>
<dbReference type="InterPro" id="IPR013087">
    <property type="entry name" value="Znf_C2H2_type"/>
</dbReference>
<feature type="region of interest" description="Disordered" evidence="1">
    <location>
        <begin position="233"/>
        <end position="252"/>
    </location>
</feature>
<evidence type="ECO:0000259" key="2">
    <source>
        <dbReference type="PROSITE" id="PS00028"/>
    </source>
</evidence>
<sequence length="387" mass="42998">MTNNLHYLSSLAAGESNLPLSSNIRPSGTGHGPAETNDSSDEILSYLSKLFDGLDLDSEVENTSSKDETTSELPENTLVNLPKCKAYDIPLELASAAYFIVDHFIYAWNNIDWSIFSVNEACEPSDPFYVAAPNQDIVIMDAVFRIDENGTIFRWFGFDQWAEEPLYDVYGDVYALLQESIRMQNSFPLPLEESSFLPTYVTGTESSYSFGESLPVHITIPEDRATTCQIQSKQLGVDHSDKGKNTKDSESSDNALLNSLLGFGPNLIEPSSPVMDEVFPLIDANGVDLSTPFLGEGISPDFASITQWVELQKGMRRTPGSTWFCPLNGCEQVLRRPHALKDHLLFHFDIKAFKCPYLGCTSSFATKCNCDRHKKNCKYVPKGTMAS</sequence>
<protein>
    <recommendedName>
        <fullName evidence="2">C2H2-type domain-containing protein</fullName>
    </recommendedName>
</protein>
<proteinExistence type="predicted"/>
<dbReference type="SMART" id="SM00355">
    <property type="entry name" value="ZnF_C2H2"/>
    <property type="match status" value="2"/>
</dbReference>